<dbReference type="GO" id="GO:0009279">
    <property type="term" value="C:cell outer membrane"/>
    <property type="evidence" value="ECO:0007669"/>
    <property type="project" value="UniProtKB-SubCell"/>
</dbReference>
<organism evidence="15 16">
    <name type="scientific">Paraglaciecola psychrophila 170</name>
    <dbReference type="NCBI Taxonomy" id="1129794"/>
    <lineage>
        <taxon>Bacteria</taxon>
        <taxon>Pseudomonadati</taxon>
        <taxon>Pseudomonadota</taxon>
        <taxon>Gammaproteobacteria</taxon>
        <taxon>Alteromonadales</taxon>
        <taxon>Alteromonadaceae</taxon>
        <taxon>Paraglaciecola</taxon>
    </lineage>
</organism>
<evidence type="ECO:0000256" key="11">
    <source>
        <dbReference type="RuleBase" id="RU003357"/>
    </source>
</evidence>
<name>K7A6I3_9ALTE</name>
<dbReference type="Pfam" id="PF07715">
    <property type="entry name" value="Plug"/>
    <property type="match status" value="1"/>
</dbReference>
<dbReference type="InterPro" id="IPR039426">
    <property type="entry name" value="TonB-dep_rcpt-like"/>
</dbReference>
<evidence type="ECO:0000256" key="7">
    <source>
        <dbReference type="ARBA" id="ARBA00023136"/>
    </source>
</evidence>
<dbReference type="HOGENOM" id="CLU_008287_9_2_6"/>
<evidence type="ECO:0000313" key="15">
    <source>
        <dbReference type="EMBL" id="AGH44382.1"/>
    </source>
</evidence>
<dbReference type="Gene3D" id="2.40.170.20">
    <property type="entry name" value="TonB-dependent receptor, beta-barrel domain"/>
    <property type="match status" value="1"/>
</dbReference>
<evidence type="ECO:0008006" key="17">
    <source>
        <dbReference type="Google" id="ProtNLM"/>
    </source>
</evidence>
<evidence type="ECO:0000256" key="10">
    <source>
        <dbReference type="PROSITE-ProRule" id="PRU10144"/>
    </source>
</evidence>
<evidence type="ECO:0000256" key="9">
    <source>
        <dbReference type="PROSITE-ProRule" id="PRU01360"/>
    </source>
</evidence>
<dbReference type="InterPro" id="IPR037066">
    <property type="entry name" value="Plug_dom_sf"/>
</dbReference>
<evidence type="ECO:0000256" key="2">
    <source>
        <dbReference type="ARBA" id="ARBA00022448"/>
    </source>
</evidence>
<proteinExistence type="inferred from homology"/>
<evidence type="ECO:0000259" key="13">
    <source>
        <dbReference type="Pfam" id="PF00593"/>
    </source>
</evidence>
<feature type="short sequence motif" description="TonB C-terminal box" evidence="10">
    <location>
        <begin position="723"/>
        <end position="740"/>
    </location>
</feature>
<protein>
    <recommendedName>
        <fullName evidence="17">TonB-dependent siderophore receptor</fullName>
    </recommendedName>
</protein>
<evidence type="ECO:0000256" key="12">
    <source>
        <dbReference type="SAM" id="SignalP"/>
    </source>
</evidence>
<dbReference type="Pfam" id="PF00593">
    <property type="entry name" value="TonB_dep_Rec_b-barrel"/>
    <property type="match status" value="1"/>
</dbReference>
<dbReference type="Proteomes" id="UP000011864">
    <property type="component" value="Chromosome"/>
</dbReference>
<comment type="similarity">
    <text evidence="9 11">Belongs to the TonB-dependent receptor family.</text>
</comment>
<keyword evidence="6 11" id="KW-0798">TonB box</keyword>
<reference evidence="15 16" key="1">
    <citation type="journal article" date="2013" name="Genome Announc.">
        <title>Complete Genome Sequence of Glaciecola psychrophila Strain 170T.</title>
        <authorList>
            <person name="Yin J."/>
            <person name="Chen J."/>
            <person name="Liu G."/>
            <person name="Yu Y."/>
            <person name="Song L."/>
            <person name="Wang X."/>
            <person name="Qu X."/>
        </authorList>
    </citation>
    <scope>NUCLEOTIDE SEQUENCE [LARGE SCALE GENOMIC DNA]</scope>
    <source>
        <strain evidence="15 16">170</strain>
    </source>
</reference>
<accession>K7A6I3</accession>
<gene>
    <name evidence="15" type="ORF">C427_2273</name>
</gene>
<dbReference type="KEGG" id="gps:C427_2273"/>
<dbReference type="SUPFAM" id="SSF56935">
    <property type="entry name" value="Porins"/>
    <property type="match status" value="1"/>
</dbReference>
<dbReference type="PANTHER" id="PTHR32552">
    <property type="entry name" value="FERRICHROME IRON RECEPTOR-RELATED"/>
    <property type="match status" value="1"/>
</dbReference>
<dbReference type="InterPro" id="IPR010917">
    <property type="entry name" value="TonB_rcpt_CS"/>
</dbReference>
<comment type="subcellular location">
    <subcellularLocation>
        <location evidence="1 9">Cell outer membrane</location>
        <topology evidence="1 9">Multi-pass membrane protein</topology>
    </subcellularLocation>
</comment>
<evidence type="ECO:0000256" key="6">
    <source>
        <dbReference type="ARBA" id="ARBA00023077"/>
    </source>
</evidence>
<dbReference type="EMBL" id="CP003837">
    <property type="protein sequence ID" value="AGH44382.1"/>
    <property type="molecule type" value="Genomic_DNA"/>
</dbReference>
<evidence type="ECO:0000259" key="14">
    <source>
        <dbReference type="Pfam" id="PF07715"/>
    </source>
</evidence>
<keyword evidence="5 12" id="KW-0732">Signal</keyword>
<dbReference type="RefSeq" id="WP_007638368.1">
    <property type="nucleotide sequence ID" value="NC_020514.1"/>
</dbReference>
<dbReference type="InterPro" id="IPR000531">
    <property type="entry name" value="Beta-barrel_TonB"/>
</dbReference>
<dbReference type="PROSITE" id="PS52016">
    <property type="entry name" value="TONB_DEPENDENT_REC_3"/>
    <property type="match status" value="1"/>
</dbReference>
<feature type="domain" description="TonB-dependent receptor-like beta-barrel" evidence="13">
    <location>
        <begin position="272"/>
        <end position="708"/>
    </location>
</feature>
<dbReference type="AlphaFoldDB" id="K7A6I3"/>
<feature type="signal peptide" evidence="12">
    <location>
        <begin position="1"/>
        <end position="44"/>
    </location>
</feature>
<evidence type="ECO:0000313" key="16">
    <source>
        <dbReference type="Proteomes" id="UP000011864"/>
    </source>
</evidence>
<dbReference type="OrthoDB" id="127311at2"/>
<dbReference type="PATRIC" id="fig|1129794.4.peg.2250"/>
<dbReference type="GO" id="GO:0015344">
    <property type="term" value="F:siderophore uptake transmembrane transporter activity"/>
    <property type="evidence" value="ECO:0007669"/>
    <property type="project" value="TreeGrafter"/>
</dbReference>
<keyword evidence="7 9" id="KW-0472">Membrane</keyword>
<dbReference type="Gene3D" id="2.170.130.10">
    <property type="entry name" value="TonB-dependent receptor, plug domain"/>
    <property type="match status" value="1"/>
</dbReference>
<evidence type="ECO:0000256" key="1">
    <source>
        <dbReference type="ARBA" id="ARBA00004571"/>
    </source>
</evidence>
<dbReference type="InterPro" id="IPR036942">
    <property type="entry name" value="Beta-barrel_TonB_sf"/>
</dbReference>
<keyword evidence="2 9" id="KW-0813">Transport</keyword>
<dbReference type="PROSITE" id="PS01156">
    <property type="entry name" value="TONB_DEPENDENT_REC_2"/>
    <property type="match status" value="1"/>
</dbReference>
<evidence type="ECO:0000256" key="4">
    <source>
        <dbReference type="ARBA" id="ARBA00022692"/>
    </source>
</evidence>
<keyword evidence="4 9" id="KW-0812">Transmembrane</keyword>
<dbReference type="CDD" id="cd01347">
    <property type="entry name" value="ligand_gated_channel"/>
    <property type="match status" value="1"/>
</dbReference>
<keyword evidence="3 9" id="KW-1134">Transmembrane beta strand</keyword>
<evidence type="ECO:0000256" key="5">
    <source>
        <dbReference type="ARBA" id="ARBA00022729"/>
    </source>
</evidence>
<dbReference type="eggNOG" id="COG4773">
    <property type="taxonomic scope" value="Bacteria"/>
</dbReference>
<evidence type="ECO:0000256" key="3">
    <source>
        <dbReference type="ARBA" id="ARBA00022452"/>
    </source>
</evidence>
<sequence>MFNIYYKNRVLQNNLKPALLRKLKAALRSLPTLAIITSSCAAIANDANNDMQTGFESTVEVIHVIGNKVTSISESGSRLGLSLKEIPATIDIISGDAIRIRNDFSLLNAVTRSAGFSGAGNPGNGGTSISARGFTGQDAVTKLYDGNRYFTLAGTLTFPFDTWAVERIEILKGPASVLYGLGGIAGAYNVIPKSPSEEFEADIRLSVGENNTQFLGASVNGTLAESVVGRADISVSKSDNWVSNGASESEMVALALKWQASDNLALTVRHDAGEQSPLRYFGIPLVDGDFNKDWVGLNFNVGDSRINYDDRITRLIADWNISDSVSLDAELFSLDTDRYWQTAETYSTNSDSSLIIRADPLIIRHELKQQGLRGNLVFNSNIGDMGWKSSVGFELTDASMNYTSNFNSSHPNSVDWGGDTDSVDPTNFIAGSWSDLTDSVAVLDQVSDVSQVAIFAETQLRFTDKFALVSGLRYDIIKTDYERLTYNEFGVRDTTVDNSVNQNVKPLMVRLGFVYDLNQDTALYGQVSTGDTHQNGGDIVRVRNSLREADTVTVKQTEIGIKQSLMEGGLTWNLAIFNIARKNMLIDDPDNSDPTVFTLVPEQTAQGIEIGLNYILNESLVTYINAAIVDSERDTGSEFTPTPYSPDITLNAGFFYNATERVRFGADLRYVDERPYKNTPIPSYTVWDLFLGYSINESARLTVNAKNISDELYATSAHWAGGQWSVGEPRTLSLTLDLNF</sequence>
<keyword evidence="16" id="KW-1185">Reference proteome</keyword>
<feature type="domain" description="TonB-dependent receptor plug" evidence="14">
    <location>
        <begin position="83"/>
        <end position="187"/>
    </location>
</feature>
<feature type="chain" id="PRO_5003898821" description="TonB-dependent siderophore receptor" evidence="12">
    <location>
        <begin position="45"/>
        <end position="740"/>
    </location>
</feature>
<keyword evidence="8 9" id="KW-0998">Cell outer membrane</keyword>
<evidence type="ECO:0000256" key="8">
    <source>
        <dbReference type="ARBA" id="ARBA00023237"/>
    </source>
</evidence>
<dbReference type="InterPro" id="IPR012910">
    <property type="entry name" value="Plug_dom"/>
</dbReference>
<dbReference type="PANTHER" id="PTHR32552:SF84">
    <property type="entry name" value="TONB-DEPENDENT RECEPTOR-RELATED"/>
    <property type="match status" value="1"/>
</dbReference>
<dbReference type="STRING" id="1129794.C427_2273"/>